<dbReference type="Gene3D" id="2.60.120.330">
    <property type="entry name" value="B-lactam Antibiotic, Isopenicillin N Synthase, Chain"/>
    <property type="match status" value="1"/>
</dbReference>
<comment type="caution">
    <text evidence="3">The sequence shown here is derived from an EMBL/GenBank/DDBJ whole genome shotgun (WGS) entry which is preliminary data.</text>
</comment>
<dbReference type="EMBL" id="JAIWYP010000010">
    <property type="protein sequence ID" value="KAH3748968.1"/>
    <property type="molecule type" value="Genomic_DNA"/>
</dbReference>
<dbReference type="GO" id="GO:0062101">
    <property type="term" value="F:peptidyl-aspartic acid 3-dioxygenase activity"/>
    <property type="evidence" value="ECO:0007669"/>
    <property type="project" value="InterPro"/>
</dbReference>
<organism evidence="3 4">
    <name type="scientific">Dreissena polymorpha</name>
    <name type="common">Zebra mussel</name>
    <name type="synonym">Mytilus polymorpha</name>
    <dbReference type="NCBI Taxonomy" id="45954"/>
    <lineage>
        <taxon>Eukaryota</taxon>
        <taxon>Metazoa</taxon>
        <taxon>Spiralia</taxon>
        <taxon>Lophotrochozoa</taxon>
        <taxon>Mollusca</taxon>
        <taxon>Bivalvia</taxon>
        <taxon>Autobranchia</taxon>
        <taxon>Heteroconchia</taxon>
        <taxon>Euheterodonta</taxon>
        <taxon>Imparidentia</taxon>
        <taxon>Neoheterodontei</taxon>
        <taxon>Myida</taxon>
        <taxon>Dreissenoidea</taxon>
        <taxon>Dreissenidae</taxon>
        <taxon>Dreissena</taxon>
    </lineage>
</organism>
<dbReference type="GO" id="GO:0005783">
    <property type="term" value="C:endoplasmic reticulum"/>
    <property type="evidence" value="ECO:0007669"/>
    <property type="project" value="TreeGrafter"/>
</dbReference>
<dbReference type="InterPro" id="IPR007803">
    <property type="entry name" value="Asp/Arg/Pro-Hydrxlase"/>
</dbReference>
<comment type="similarity">
    <text evidence="1">Belongs to the aspartyl/asparaginyl beta-hydroxylase family.</text>
</comment>
<dbReference type="InterPro" id="IPR027443">
    <property type="entry name" value="IPNS-like_sf"/>
</dbReference>
<evidence type="ECO:0000259" key="2">
    <source>
        <dbReference type="Pfam" id="PF05118"/>
    </source>
</evidence>
<feature type="domain" description="Aspartyl/asparaginy/proline hydroxylase" evidence="2">
    <location>
        <begin position="76"/>
        <end position="269"/>
    </location>
</feature>
<evidence type="ECO:0000313" key="4">
    <source>
        <dbReference type="Proteomes" id="UP000828390"/>
    </source>
</evidence>
<dbReference type="Proteomes" id="UP000828390">
    <property type="component" value="Unassembled WGS sequence"/>
</dbReference>
<dbReference type="InterPro" id="IPR039038">
    <property type="entry name" value="ASPH"/>
</dbReference>
<sequence>KLAEEQRSNKMLEEDMALLDKALRLAMTPDQLRIFHNGTHYKITLGGKRRAGSVHSSARSLIQTVCIRSSPNLMLENNWQIIRDEGLAQLDQKTRSFSPEEENLRETGDWKQLTWYQSGKSFEATKTHMSHAAKEVVNTDVGVVVCFFDIVSNTKLFMQMPKRMTQRKVPRTCALLDQIPEANGCRRGQIKYSVMHPGVHVWPHTGPTNCRIRAHLGLKVPQGPRIRVGNETRTWKEGKFIIFDDSFEHEVWHDGIDFRLVLIVDFWHPEIPEHERRSLSPI</sequence>
<dbReference type="PANTHER" id="PTHR12366:SF29">
    <property type="entry name" value="ASPARTYL BETA-HYDROXYLASE, ISOFORM L"/>
    <property type="match status" value="1"/>
</dbReference>
<proteinExistence type="inferred from homology"/>
<keyword evidence="4" id="KW-1185">Reference proteome</keyword>
<evidence type="ECO:0000256" key="1">
    <source>
        <dbReference type="ARBA" id="ARBA00007730"/>
    </source>
</evidence>
<name>A0A9D4DHD8_DREPO</name>
<feature type="non-terminal residue" evidence="3">
    <location>
        <position position="1"/>
    </location>
</feature>
<dbReference type="SUPFAM" id="SSF51197">
    <property type="entry name" value="Clavaminate synthase-like"/>
    <property type="match status" value="1"/>
</dbReference>
<dbReference type="AlphaFoldDB" id="A0A9D4DHD8"/>
<dbReference type="Pfam" id="PF05118">
    <property type="entry name" value="Asp_Arg_Hydrox"/>
    <property type="match status" value="1"/>
</dbReference>
<reference evidence="3" key="1">
    <citation type="journal article" date="2019" name="bioRxiv">
        <title>The Genome of the Zebra Mussel, Dreissena polymorpha: A Resource for Invasive Species Research.</title>
        <authorList>
            <person name="McCartney M.A."/>
            <person name="Auch B."/>
            <person name="Kono T."/>
            <person name="Mallez S."/>
            <person name="Zhang Y."/>
            <person name="Obille A."/>
            <person name="Becker A."/>
            <person name="Abrahante J.E."/>
            <person name="Garbe J."/>
            <person name="Badalamenti J.P."/>
            <person name="Herman A."/>
            <person name="Mangelson H."/>
            <person name="Liachko I."/>
            <person name="Sullivan S."/>
            <person name="Sone E.D."/>
            <person name="Koren S."/>
            <person name="Silverstein K.A.T."/>
            <person name="Beckman K.B."/>
            <person name="Gohl D.M."/>
        </authorList>
    </citation>
    <scope>NUCLEOTIDE SEQUENCE</scope>
    <source>
        <strain evidence="3">Duluth1</strain>
        <tissue evidence="3">Whole animal</tissue>
    </source>
</reference>
<reference evidence="3" key="2">
    <citation type="submission" date="2020-11" db="EMBL/GenBank/DDBJ databases">
        <authorList>
            <person name="McCartney M.A."/>
            <person name="Auch B."/>
            <person name="Kono T."/>
            <person name="Mallez S."/>
            <person name="Becker A."/>
            <person name="Gohl D.M."/>
            <person name="Silverstein K.A.T."/>
            <person name="Koren S."/>
            <person name="Bechman K.B."/>
            <person name="Herman A."/>
            <person name="Abrahante J.E."/>
            <person name="Garbe J."/>
        </authorList>
    </citation>
    <scope>NUCLEOTIDE SEQUENCE</scope>
    <source>
        <strain evidence="3">Duluth1</strain>
        <tissue evidence="3">Whole animal</tissue>
    </source>
</reference>
<gene>
    <name evidence="3" type="ORF">DPMN_183457</name>
</gene>
<evidence type="ECO:0000313" key="3">
    <source>
        <dbReference type="EMBL" id="KAH3748968.1"/>
    </source>
</evidence>
<protein>
    <recommendedName>
        <fullName evidence="2">Aspartyl/asparaginy/proline hydroxylase domain-containing protein</fullName>
    </recommendedName>
</protein>
<accession>A0A9D4DHD8</accession>
<dbReference type="PANTHER" id="PTHR12366">
    <property type="entry name" value="ASPARTYL/ASPARAGINYL BETA-HYDROXYLASE"/>
    <property type="match status" value="1"/>
</dbReference>